<accession>A0A0A1DMU8</accession>
<dbReference type="SUPFAM" id="SSF49464">
    <property type="entry name" value="Carboxypeptidase regulatory domain-like"/>
    <property type="match status" value="1"/>
</dbReference>
<dbReference type="GeneID" id="96608848"/>
<dbReference type="eggNOG" id="COG3391">
    <property type="taxonomic scope" value="Bacteria"/>
</dbReference>
<evidence type="ECO:0000313" key="1">
    <source>
        <dbReference type="EMBL" id="AIY16710.1"/>
    </source>
</evidence>
<dbReference type="eggNOG" id="COG4932">
    <property type="taxonomic scope" value="Bacteria"/>
</dbReference>
<dbReference type="AlphaFoldDB" id="A0A0A1DMU8"/>
<dbReference type="Gene3D" id="2.60.40.1120">
    <property type="entry name" value="Carboxypeptidase-like, regulatory domain"/>
    <property type="match status" value="2"/>
</dbReference>
<name>A0A0A1DMU8_NOCSI</name>
<protein>
    <submittedName>
        <fullName evidence="1">Hemagglutinin protein</fullName>
    </submittedName>
</protein>
<keyword evidence="2" id="KW-1185">Reference proteome</keyword>
<evidence type="ECO:0000313" key="2">
    <source>
        <dbReference type="Proteomes" id="UP000030300"/>
    </source>
</evidence>
<dbReference type="Proteomes" id="UP000030300">
    <property type="component" value="Chromosome"/>
</dbReference>
<reference evidence="1 2" key="1">
    <citation type="journal article" date="2015" name="Genome Announc.">
        <title>Complete Genome Sequence of Steroid-Transforming Nocardioides simplex VKM Ac-2033D.</title>
        <authorList>
            <person name="Shtratnikova V.Y."/>
            <person name="Schelkunov M.I."/>
            <person name="Pekov Y.A."/>
            <person name="Fokina V.V."/>
            <person name="Logacheva M.D."/>
            <person name="Sokolov S.L."/>
            <person name="Bragin E.Y."/>
            <person name="Ashapkin V.V."/>
            <person name="Donova M.V."/>
        </authorList>
    </citation>
    <scope>NUCLEOTIDE SEQUENCE [LARGE SCALE GENOMIC DNA]</scope>
    <source>
        <strain evidence="1 2">VKM Ac-2033D</strain>
    </source>
</reference>
<dbReference type="InterPro" id="IPR008969">
    <property type="entry name" value="CarboxyPept-like_regulatory"/>
</dbReference>
<sequence length="1020" mass="103695">MQTKVPSATRRLISVVLATALAMLGLVALATASAPGAQAAAGNLTGKVTDTATSSPVVGVYVVAFCADPDFDDWFACARTTTGADGTYGFNLPNGKYRVGALSGTNEYGAAYHGGGASVYDATTVTAPVGNVNIAMKRYATVGGTVSGEGTGALNLASVCLMDSYTYVEDGAQRTGWYCSALTFTKADGSYTLGAPAGVHRVGAEAASGKWRATYYASSATPEGGTNVTFGETGHQGGINITMPRNGLITGTVRDAATNAVLPFAEVAAWAKDDGEWEDVAWATADEQGAYELRVPNGTYRVSFDDPCQETCADDYQAEFWNDATSIESADDVVVANAGTVSGKNAALARNGAIGGTVTAQSGGTPIADVVVVGYRAISGGTGWDPVAFALTDAAGHYTLRAGAGTYRLEFHHLCWDDDCTVEYASEVYDNKTDLADGTDVTIVGTGTTSGINAALAVAPTTAPIENLVPPAVVSDPPKVGELAFAHVGVWYPQPENVQVSWYRSGSTQSIGTGTAIVVPPAALGETLSVKVTVTKPGFDDTTVTSEASAPVEKTTLKNLRKPAVFGVPVAGGTLEVWEGIWSAAPESYTYRWFQSGSTDPIGTGKTLVVPAAAAGKDLTVEVTAKRADRLDGVATSAPVAVQPPAASPVQNVTAPAITGTPKVGTTVTAQSGTWNPTPDTVVIEWFRSGSTTPIGTGPELVVPAAAEGGTLAIRVTAKKAGSSDGVAISAPVAVIPAAGAEVENVVLPAVAGKAKVGEMLAVHPGLWNPQPDPAQTEVSWFRSGSNQAIGTGWTLVVPASALGQQVTARVTVKKPGFGDGVASSEPTAPIGEGTLANYLPPMVFGPLVVGGTVEAWEGVWPAGPDSYTYAWYLDGTATPIGTGKQLVVPASAAGKKLRVEVTATKTAYAGSTVSSVASAVVVAAPSGPSADCTLAKGALASAQAAKSRAASTLAAAKNKVTQLKAKVTKAKKAQQKAKVKRLTAKLKKAKTAKAAATTGLARATAAVTKAQAGVTQSCS</sequence>
<dbReference type="RefSeq" id="WP_038677585.1">
    <property type="nucleotide sequence ID" value="NZ_BJMC01000017.1"/>
</dbReference>
<proteinExistence type="predicted"/>
<dbReference type="HOGENOM" id="CLU_296103_0_0_11"/>
<dbReference type="OrthoDB" id="614750at2"/>
<dbReference type="STRING" id="2045.KR76_07890"/>
<gene>
    <name evidence="1" type="ORF">KR76_07890</name>
</gene>
<organism evidence="1 2">
    <name type="scientific">Nocardioides simplex</name>
    <name type="common">Arthrobacter simplex</name>
    <dbReference type="NCBI Taxonomy" id="2045"/>
    <lineage>
        <taxon>Bacteria</taxon>
        <taxon>Bacillati</taxon>
        <taxon>Actinomycetota</taxon>
        <taxon>Actinomycetes</taxon>
        <taxon>Propionibacteriales</taxon>
        <taxon>Nocardioidaceae</taxon>
        <taxon>Pimelobacter</taxon>
    </lineage>
</organism>
<dbReference type="InterPro" id="IPR013784">
    <property type="entry name" value="Carb-bd-like_fold"/>
</dbReference>
<dbReference type="EMBL" id="CP009896">
    <property type="protein sequence ID" value="AIY16710.1"/>
    <property type="molecule type" value="Genomic_DNA"/>
</dbReference>
<dbReference type="SUPFAM" id="SSF49452">
    <property type="entry name" value="Starch-binding domain-like"/>
    <property type="match status" value="2"/>
</dbReference>
<dbReference type="GO" id="GO:0030246">
    <property type="term" value="F:carbohydrate binding"/>
    <property type="evidence" value="ECO:0007669"/>
    <property type="project" value="InterPro"/>
</dbReference>
<dbReference type="KEGG" id="psim:KR76_07890"/>
<dbReference type="Gene3D" id="2.60.40.2700">
    <property type="match status" value="4"/>
</dbReference>